<dbReference type="Gene3D" id="3.40.50.1110">
    <property type="entry name" value="SGNH hydrolase"/>
    <property type="match status" value="1"/>
</dbReference>
<dbReference type="Pfam" id="PF13472">
    <property type="entry name" value="Lipase_GDSL_2"/>
    <property type="match status" value="1"/>
</dbReference>
<dbReference type="RefSeq" id="WP_166279840.1">
    <property type="nucleotide sequence ID" value="NZ_JAANNP010000002.1"/>
</dbReference>
<dbReference type="InterPro" id="IPR036514">
    <property type="entry name" value="SGNH_hydro_sf"/>
</dbReference>
<dbReference type="InterPro" id="IPR013830">
    <property type="entry name" value="SGNH_hydro"/>
</dbReference>
<dbReference type="PANTHER" id="PTHR30383">
    <property type="entry name" value="THIOESTERASE 1/PROTEASE 1/LYSOPHOSPHOLIPASE L1"/>
    <property type="match status" value="1"/>
</dbReference>
<reference evidence="2 3" key="1">
    <citation type="submission" date="2020-03" db="EMBL/GenBank/DDBJ databases">
        <title>Two novel Motilibacter sp.</title>
        <authorList>
            <person name="Liu S."/>
        </authorList>
    </citation>
    <scope>NUCLEOTIDE SEQUENCE [LARGE SCALE GENOMIC DNA]</scope>
    <source>
        <strain evidence="2 3">E257</strain>
    </source>
</reference>
<feature type="domain" description="SGNH hydrolase-type esterase" evidence="1">
    <location>
        <begin position="56"/>
        <end position="230"/>
    </location>
</feature>
<accession>A0ABX0GRF0</accession>
<dbReference type="PANTHER" id="PTHR30383:SF19">
    <property type="entry name" value="FIBRONECTIN TYPE-III DOMAIN-CONTAINING PROTEIN"/>
    <property type="match status" value="1"/>
</dbReference>
<keyword evidence="3" id="KW-1185">Reference proteome</keyword>
<dbReference type="Proteomes" id="UP000800981">
    <property type="component" value="Unassembled WGS sequence"/>
</dbReference>
<dbReference type="PROSITE" id="PS51318">
    <property type="entry name" value="TAT"/>
    <property type="match status" value="1"/>
</dbReference>
<dbReference type="SUPFAM" id="SSF52266">
    <property type="entry name" value="SGNH hydrolase"/>
    <property type="match status" value="1"/>
</dbReference>
<name>A0ABX0GRF0_9ACTN</name>
<organism evidence="2 3">
    <name type="scientific">Motilibacter deserti</name>
    <dbReference type="NCBI Taxonomy" id="2714956"/>
    <lineage>
        <taxon>Bacteria</taxon>
        <taxon>Bacillati</taxon>
        <taxon>Actinomycetota</taxon>
        <taxon>Actinomycetes</taxon>
        <taxon>Motilibacterales</taxon>
        <taxon>Motilibacteraceae</taxon>
        <taxon>Motilibacter</taxon>
    </lineage>
</organism>
<evidence type="ECO:0000313" key="2">
    <source>
        <dbReference type="EMBL" id="NHC13437.1"/>
    </source>
</evidence>
<evidence type="ECO:0000313" key="3">
    <source>
        <dbReference type="Proteomes" id="UP000800981"/>
    </source>
</evidence>
<protein>
    <recommendedName>
        <fullName evidence="1">SGNH hydrolase-type esterase domain-containing protein</fullName>
    </recommendedName>
</protein>
<dbReference type="InterPro" id="IPR051532">
    <property type="entry name" value="Ester_Hydrolysis_Enzymes"/>
</dbReference>
<proteinExistence type="predicted"/>
<sequence length="430" mass="44938">METILTRRRVLGLAATGMGGSWPLSATPASAEPSAGFSSAAVGASSISRYPTSVVLLGDSITDKNLYIHPNVFTAYQDEGFWTWAAIRLRQRARLVGVFGYSGQRTDYIASKAAEALATGAGWLVEEGGTNDLTGGVSAEDIIANKIAIWTQAQEAGARVVATTIIPQSSWSPSQRMQAQRVNEWIRSQAHELGVLPCSWDVPITDPGTGDALSGSIRADGLHPTATGAAAMGRRLATLLEGVIPPGDILGTGGDATNLLPNSAMTGNRSGLATGWTLKNASNGVTAAAASKVARQDDLPGEWQQIKVAAGDTSGISLYRVITSGFSAGDSLYARWEFERDNDWAALPASGANQFRLRVYCLGVDRAVYGLNHVGPEAPSAASVPSSGVLATPPLVVPEGTTALVFGVEFRGQGTLRLGRGELRMTLPSS</sequence>
<dbReference type="EMBL" id="JAANNP010000002">
    <property type="protein sequence ID" value="NHC13437.1"/>
    <property type="molecule type" value="Genomic_DNA"/>
</dbReference>
<dbReference type="InterPro" id="IPR006311">
    <property type="entry name" value="TAT_signal"/>
</dbReference>
<evidence type="ECO:0000259" key="1">
    <source>
        <dbReference type="Pfam" id="PF13472"/>
    </source>
</evidence>
<comment type="caution">
    <text evidence="2">The sequence shown here is derived from an EMBL/GenBank/DDBJ whole genome shotgun (WGS) entry which is preliminary data.</text>
</comment>
<gene>
    <name evidence="2" type="ORF">G9H71_06535</name>
</gene>